<gene>
    <name evidence="1" type="ORF">Vadar_032319</name>
</gene>
<name>A0ACB7YA88_9ERIC</name>
<dbReference type="EMBL" id="CM037157">
    <property type="protein sequence ID" value="KAH7850400.1"/>
    <property type="molecule type" value="Genomic_DNA"/>
</dbReference>
<evidence type="ECO:0000313" key="2">
    <source>
        <dbReference type="Proteomes" id="UP000828048"/>
    </source>
</evidence>
<keyword evidence="2" id="KW-1185">Reference proteome</keyword>
<evidence type="ECO:0000313" key="1">
    <source>
        <dbReference type="EMBL" id="KAH7850400.1"/>
    </source>
</evidence>
<sequence>MMMKRKKQKTAQPPPTTSASSAPSDIKSLIRKNFSFFDNLIELIPAKFYLPTDDDSKPYFQGLKKSAKQAAKQQTKDNIKKSRRDRLDPDKSHTSTLDLLKQTLEKEKQAAKTIPGPTEDDVGPVRSVTFEELRQRLHRRIEELRGNRGGGEAWRSEKREKRENEYRKRKRGDDDDDDQVEGEKNGDGRGGNIGKSEGEIEKKVTKASKRIEFGKLKIGSGEERRKKKKLSKEKELEMAKRLEEEVKKDPAMAKKHSWKAAVSRASGDKVHDDPKLLKQSMNKEKRRHEKNVGKWKERVESREKVKGEKQQKRAGNIAERIHQKKMRKIAKREKKLMRPGFEGRKEGYEPNTIDIADQGEVEYWFTVLSKHLPDLVDKAVASEGGTEDAKRRGDAFARAFSAHLARLMEEPAAYGKLGLANLLELRAECLREFQFVDAYGSIKQSCCTTSSMVLKWLLNFLVRVTFLQPIGIMPVTSATAASVTPLWHGSLYIPQSCSTSLHRFAVILPLSGPSSPVAKHTYSRSQVRDPASIYDCFSLPIWRFKDWFSRSSWATCNTGCGFRAQIDLSQ</sequence>
<reference evidence="1 2" key="1">
    <citation type="journal article" date="2021" name="Hortic Res">
        <title>High-quality reference genome and annotation aids understanding of berry development for evergreen blueberry (Vaccinium darrowii).</title>
        <authorList>
            <person name="Yu J."/>
            <person name="Hulse-Kemp A.M."/>
            <person name="Babiker E."/>
            <person name="Staton M."/>
        </authorList>
    </citation>
    <scope>NUCLEOTIDE SEQUENCE [LARGE SCALE GENOMIC DNA]</scope>
    <source>
        <strain evidence="2">cv. NJ 8807/NJ 8810</strain>
        <tissue evidence="1">Young leaf</tissue>
    </source>
</reference>
<organism evidence="1 2">
    <name type="scientific">Vaccinium darrowii</name>
    <dbReference type="NCBI Taxonomy" id="229202"/>
    <lineage>
        <taxon>Eukaryota</taxon>
        <taxon>Viridiplantae</taxon>
        <taxon>Streptophyta</taxon>
        <taxon>Embryophyta</taxon>
        <taxon>Tracheophyta</taxon>
        <taxon>Spermatophyta</taxon>
        <taxon>Magnoliopsida</taxon>
        <taxon>eudicotyledons</taxon>
        <taxon>Gunneridae</taxon>
        <taxon>Pentapetalae</taxon>
        <taxon>asterids</taxon>
        <taxon>Ericales</taxon>
        <taxon>Ericaceae</taxon>
        <taxon>Vaccinioideae</taxon>
        <taxon>Vaccinieae</taxon>
        <taxon>Vaccinium</taxon>
    </lineage>
</organism>
<dbReference type="Proteomes" id="UP000828048">
    <property type="component" value="Chromosome 7"/>
</dbReference>
<accession>A0ACB7YA88</accession>
<protein>
    <submittedName>
        <fullName evidence="1">Uncharacterized protein</fullName>
    </submittedName>
</protein>
<comment type="caution">
    <text evidence="1">The sequence shown here is derived from an EMBL/GenBank/DDBJ whole genome shotgun (WGS) entry which is preliminary data.</text>
</comment>
<proteinExistence type="predicted"/>